<dbReference type="InterPro" id="IPR009936">
    <property type="entry name" value="DUF1468"/>
</dbReference>
<sequence>MGNMKKANYIISVIMLLVGVGVVALASSLKIKIGEGDPGAGFWPMMLGILIIVFSVCLLISTIKNKEKLEAKTFTISTPANIRVYILFGIIVLFCVVLYFLGFYIGALLFIPALMYLMEVRSVKKIALTTIITLAAVYILFGMLLNISLPAPIFMR</sequence>
<feature type="transmembrane region" description="Helical" evidence="1">
    <location>
        <begin position="7"/>
        <end position="29"/>
    </location>
</feature>
<gene>
    <name evidence="3" type="ORF">H8Z79_09240</name>
</gene>
<evidence type="ECO:0000313" key="4">
    <source>
        <dbReference type="Proteomes" id="UP000633936"/>
    </source>
</evidence>
<feature type="transmembrane region" description="Helical" evidence="1">
    <location>
        <begin position="84"/>
        <end position="114"/>
    </location>
</feature>
<evidence type="ECO:0000313" key="3">
    <source>
        <dbReference type="EMBL" id="MBC5740639.1"/>
    </source>
</evidence>
<evidence type="ECO:0000256" key="1">
    <source>
        <dbReference type="SAM" id="Phobius"/>
    </source>
</evidence>
<keyword evidence="1" id="KW-0812">Transmembrane</keyword>
<keyword evidence="1" id="KW-1133">Transmembrane helix</keyword>
<dbReference type="RefSeq" id="WP_117943328.1">
    <property type="nucleotide sequence ID" value="NZ_JACOQE010000004.1"/>
</dbReference>
<comment type="caution">
    <text evidence="3">The sequence shown here is derived from an EMBL/GenBank/DDBJ whole genome shotgun (WGS) entry which is preliminary data.</text>
</comment>
<dbReference type="Proteomes" id="UP000633936">
    <property type="component" value="Unassembled WGS sequence"/>
</dbReference>
<dbReference type="EMBL" id="JACOQE010000004">
    <property type="protein sequence ID" value="MBC5740639.1"/>
    <property type="molecule type" value="Genomic_DNA"/>
</dbReference>
<protein>
    <submittedName>
        <fullName evidence="3">Tripartite tricarboxylate transporter TctB family protein</fullName>
    </submittedName>
</protein>
<feature type="domain" description="DUF1468" evidence="2">
    <location>
        <begin position="10"/>
        <end position="150"/>
    </location>
</feature>
<organism evidence="3 4">
    <name type="scientific">Blautia intestinalis</name>
    <dbReference type="NCBI Taxonomy" id="2763028"/>
    <lineage>
        <taxon>Bacteria</taxon>
        <taxon>Bacillati</taxon>
        <taxon>Bacillota</taxon>
        <taxon>Clostridia</taxon>
        <taxon>Lachnospirales</taxon>
        <taxon>Lachnospiraceae</taxon>
        <taxon>Blautia</taxon>
    </lineage>
</organism>
<keyword evidence="4" id="KW-1185">Reference proteome</keyword>
<dbReference type="Pfam" id="PF07331">
    <property type="entry name" value="TctB"/>
    <property type="match status" value="1"/>
</dbReference>
<feature type="transmembrane region" description="Helical" evidence="1">
    <location>
        <begin position="126"/>
        <end position="147"/>
    </location>
</feature>
<proteinExistence type="predicted"/>
<name>A0ABR7I2A6_9FIRM</name>
<feature type="transmembrane region" description="Helical" evidence="1">
    <location>
        <begin position="41"/>
        <end position="63"/>
    </location>
</feature>
<keyword evidence="1" id="KW-0472">Membrane</keyword>
<evidence type="ECO:0000259" key="2">
    <source>
        <dbReference type="Pfam" id="PF07331"/>
    </source>
</evidence>
<reference evidence="3 4" key="1">
    <citation type="submission" date="2020-08" db="EMBL/GenBank/DDBJ databases">
        <title>Genome public.</title>
        <authorList>
            <person name="Liu C."/>
            <person name="Sun Q."/>
        </authorList>
    </citation>
    <scope>NUCLEOTIDE SEQUENCE [LARGE SCALE GENOMIC DNA]</scope>
    <source>
        <strain evidence="3 4">27-44</strain>
    </source>
</reference>
<accession>A0ABR7I2A6</accession>